<evidence type="ECO:0000256" key="4">
    <source>
        <dbReference type="ARBA" id="ARBA00022692"/>
    </source>
</evidence>
<keyword evidence="7" id="KW-0813">Transport</keyword>
<dbReference type="AlphaFoldDB" id="A0A4R7P9Z4"/>
<dbReference type="EMBL" id="SOBT01000008">
    <property type="protein sequence ID" value="TDU30717.1"/>
    <property type="molecule type" value="Genomic_DNA"/>
</dbReference>
<dbReference type="Pfam" id="PF02472">
    <property type="entry name" value="ExbD"/>
    <property type="match status" value="1"/>
</dbReference>
<dbReference type="GO" id="GO:0005886">
    <property type="term" value="C:plasma membrane"/>
    <property type="evidence" value="ECO:0007669"/>
    <property type="project" value="UniProtKB-SubCell"/>
</dbReference>
<keyword evidence="6" id="KW-0472">Membrane</keyword>
<dbReference type="RefSeq" id="WP_246051447.1">
    <property type="nucleotide sequence ID" value="NZ_MWIN01000023.1"/>
</dbReference>
<protein>
    <submittedName>
        <fullName evidence="8">Biopolymer transport protein ExbD</fullName>
    </submittedName>
</protein>
<reference evidence="8 9" key="1">
    <citation type="submission" date="2019-03" db="EMBL/GenBank/DDBJ databases">
        <title>Genomic Encyclopedia of Type Strains, Phase IV (KMG-IV): sequencing the most valuable type-strain genomes for metagenomic binning, comparative biology and taxonomic classification.</title>
        <authorList>
            <person name="Goeker M."/>
        </authorList>
    </citation>
    <scope>NUCLEOTIDE SEQUENCE [LARGE SCALE GENOMIC DNA]</scope>
    <source>
        <strain evidence="8 9">DSM 26377</strain>
    </source>
</reference>
<dbReference type="InterPro" id="IPR003400">
    <property type="entry name" value="ExbD"/>
</dbReference>
<evidence type="ECO:0000256" key="5">
    <source>
        <dbReference type="ARBA" id="ARBA00022989"/>
    </source>
</evidence>
<dbReference type="Proteomes" id="UP000295341">
    <property type="component" value="Unassembled WGS sequence"/>
</dbReference>
<evidence type="ECO:0000256" key="6">
    <source>
        <dbReference type="ARBA" id="ARBA00023136"/>
    </source>
</evidence>
<proteinExistence type="inferred from homology"/>
<keyword evidence="5" id="KW-1133">Transmembrane helix</keyword>
<dbReference type="GO" id="GO:0015031">
    <property type="term" value="P:protein transport"/>
    <property type="evidence" value="ECO:0007669"/>
    <property type="project" value="UniProtKB-KW"/>
</dbReference>
<evidence type="ECO:0000256" key="2">
    <source>
        <dbReference type="ARBA" id="ARBA00005811"/>
    </source>
</evidence>
<sequence>MKMTRRVRRMERQHKFGARVVRLNIVSMIDVFAVLVFFLLVSSSLAAARLNVINLNLPAPDKQSIPEQQKLQLTAVVRKGVIEVSDSQGAVRNIVNTPQGYNLSALSDLLVEVKKTKPSEQNIVLMMEADVVYDDMVKIMDAIRLTPAEARATGLPRELFPNISVGEAQKLDQGGAP</sequence>
<organism evidence="8 9">
    <name type="scientific">Panacagrimonas perspica</name>
    <dbReference type="NCBI Taxonomy" id="381431"/>
    <lineage>
        <taxon>Bacteria</taxon>
        <taxon>Pseudomonadati</taxon>
        <taxon>Pseudomonadota</taxon>
        <taxon>Gammaproteobacteria</taxon>
        <taxon>Nevskiales</taxon>
        <taxon>Nevskiaceae</taxon>
        <taxon>Panacagrimonas</taxon>
    </lineage>
</organism>
<evidence type="ECO:0000313" key="9">
    <source>
        <dbReference type="Proteomes" id="UP000295341"/>
    </source>
</evidence>
<comment type="caution">
    <text evidence="8">The sequence shown here is derived from an EMBL/GenBank/DDBJ whole genome shotgun (WGS) entry which is preliminary data.</text>
</comment>
<keyword evidence="3" id="KW-1003">Cell membrane</keyword>
<gene>
    <name evidence="8" type="ORF">DFR24_0071</name>
</gene>
<keyword evidence="4 7" id="KW-0812">Transmembrane</keyword>
<keyword evidence="7" id="KW-0653">Protein transport</keyword>
<name>A0A4R7P9Z4_9GAMM</name>
<evidence type="ECO:0000256" key="1">
    <source>
        <dbReference type="ARBA" id="ARBA00004162"/>
    </source>
</evidence>
<accession>A0A4R7P9Z4</accession>
<comment type="subcellular location">
    <subcellularLocation>
        <location evidence="1">Cell membrane</location>
        <topology evidence="1">Single-pass membrane protein</topology>
    </subcellularLocation>
    <subcellularLocation>
        <location evidence="7">Cell membrane</location>
        <topology evidence="7">Single-pass type II membrane protein</topology>
    </subcellularLocation>
</comment>
<dbReference type="GO" id="GO:0022857">
    <property type="term" value="F:transmembrane transporter activity"/>
    <property type="evidence" value="ECO:0007669"/>
    <property type="project" value="InterPro"/>
</dbReference>
<evidence type="ECO:0000256" key="7">
    <source>
        <dbReference type="RuleBase" id="RU003879"/>
    </source>
</evidence>
<evidence type="ECO:0000256" key="3">
    <source>
        <dbReference type="ARBA" id="ARBA00022475"/>
    </source>
</evidence>
<keyword evidence="9" id="KW-1185">Reference proteome</keyword>
<comment type="similarity">
    <text evidence="2 7">Belongs to the ExbD/TolR family.</text>
</comment>
<evidence type="ECO:0000313" key="8">
    <source>
        <dbReference type="EMBL" id="TDU30717.1"/>
    </source>
</evidence>